<dbReference type="Proteomes" id="UP000245921">
    <property type="component" value="Unassembled WGS sequence"/>
</dbReference>
<evidence type="ECO:0000313" key="2">
    <source>
        <dbReference type="EMBL" id="PWJ96554.1"/>
    </source>
</evidence>
<keyword evidence="2" id="KW-0378">Hydrolase</keyword>
<feature type="transmembrane region" description="Helical" evidence="1">
    <location>
        <begin position="37"/>
        <end position="62"/>
    </location>
</feature>
<keyword evidence="2" id="KW-0645">Protease</keyword>
<keyword evidence="3" id="KW-1185">Reference proteome</keyword>
<dbReference type="SUPFAM" id="SSF141322">
    <property type="entry name" value="NfeD domain-like"/>
    <property type="match status" value="1"/>
</dbReference>
<dbReference type="AlphaFoldDB" id="A0AA45HJS1"/>
<dbReference type="GO" id="GO:0005886">
    <property type="term" value="C:plasma membrane"/>
    <property type="evidence" value="ECO:0007669"/>
    <property type="project" value="TreeGrafter"/>
</dbReference>
<dbReference type="GO" id="GO:0006508">
    <property type="term" value="P:proteolysis"/>
    <property type="evidence" value="ECO:0007669"/>
    <property type="project" value="UniProtKB-KW"/>
</dbReference>
<dbReference type="RefSeq" id="WP_109603545.1">
    <property type="nucleotide sequence ID" value="NZ_JAMHJO010000010.1"/>
</dbReference>
<dbReference type="GO" id="GO:0008233">
    <property type="term" value="F:peptidase activity"/>
    <property type="evidence" value="ECO:0007669"/>
    <property type="project" value="UniProtKB-KW"/>
</dbReference>
<gene>
    <name evidence="2" type="ORF">C7380_101127</name>
</gene>
<keyword evidence="1" id="KW-0472">Membrane</keyword>
<proteinExistence type="predicted"/>
<dbReference type="Gene3D" id="2.40.50.140">
    <property type="entry name" value="Nucleic acid-binding proteins"/>
    <property type="match status" value="1"/>
</dbReference>
<accession>A0AA45HJS1</accession>
<name>A0AA45HJS1_9BACT</name>
<protein>
    <submittedName>
        <fullName evidence="2">Membrane protein implicated in regulation of membrane protease activity</fullName>
    </submittedName>
</protein>
<organism evidence="2 3">
    <name type="scientific">Oceanotoga teriensis</name>
    <dbReference type="NCBI Taxonomy" id="515440"/>
    <lineage>
        <taxon>Bacteria</taxon>
        <taxon>Thermotogati</taxon>
        <taxon>Thermotogota</taxon>
        <taxon>Thermotogae</taxon>
        <taxon>Petrotogales</taxon>
        <taxon>Petrotogaceae</taxon>
        <taxon>Oceanotoga</taxon>
    </lineage>
</organism>
<keyword evidence="1" id="KW-1133">Transmembrane helix</keyword>
<dbReference type="InterPro" id="IPR052165">
    <property type="entry name" value="Membrane_assoc_protease"/>
</dbReference>
<dbReference type="InterPro" id="IPR012340">
    <property type="entry name" value="NA-bd_OB-fold"/>
</dbReference>
<dbReference type="PANTHER" id="PTHR33507:SF3">
    <property type="entry name" value="INNER MEMBRANE PROTEIN YBBJ"/>
    <property type="match status" value="1"/>
</dbReference>
<dbReference type="PANTHER" id="PTHR33507">
    <property type="entry name" value="INNER MEMBRANE PROTEIN YBBJ"/>
    <property type="match status" value="1"/>
</dbReference>
<sequence length="144" mass="16843">MQLWAFWVIMAIIFAVAEMLTPTFFFFWFAIGAVATAILSLFISSMTLNIIIFIVISFILWISTRKIVKRLYKNSDPKKTYTDDLIGKEAKIIDIRENNKIIVSIKGDKWVAFIEDTEKVKINDTVLIDKRESNFLYVHLKREE</sequence>
<evidence type="ECO:0000313" key="3">
    <source>
        <dbReference type="Proteomes" id="UP000245921"/>
    </source>
</evidence>
<dbReference type="EMBL" id="QGGI01000001">
    <property type="protein sequence ID" value="PWJ96554.1"/>
    <property type="molecule type" value="Genomic_DNA"/>
</dbReference>
<keyword evidence="1" id="KW-0812">Transmembrane</keyword>
<reference evidence="2 3" key="1">
    <citation type="submission" date="2018-05" db="EMBL/GenBank/DDBJ databases">
        <title>Genomic Encyclopedia of Type Strains, Phase IV (KMG-IV): sequencing the most valuable type-strain genomes for metagenomic binning, comparative biology and taxonomic classification.</title>
        <authorList>
            <person name="Goeker M."/>
        </authorList>
    </citation>
    <scope>NUCLEOTIDE SEQUENCE [LARGE SCALE GENOMIC DNA]</scope>
    <source>
        <strain evidence="2 3">DSM 24906</strain>
    </source>
</reference>
<comment type="caution">
    <text evidence="2">The sequence shown here is derived from an EMBL/GenBank/DDBJ whole genome shotgun (WGS) entry which is preliminary data.</text>
</comment>
<evidence type="ECO:0000256" key="1">
    <source>
        <dbReference type="SAM" id="Phobius"/>
    </source>
</evidence>
<feature type="transmembrane region" description="Helical" evidence="1">
    <location>
        <begin position="7"/>
        <end position="31"/>
    </location>
</feature>